<feature type="region of interest" description="Disordered" evidence="1">
    <location>
        <begin position="488"/>
        <end position="510"/>
    </location>
</feature>
<evidence type="ECO:0000313" key="4">
    <source>
        <dbReference type="Proteomes" id="UP000289152"/>
    </source>
</evidence>
<proteinExistence type="predicted"/>
<name>A0A4Q1BAP6_TREME</name>
<sequence>MTSFFVPDTSPLWTYGAGWNPAYARRADGYDQTFHQATASGSQVFVNLTSTTFQISSSTTSSCSFDYSINGSSFQSSCPGGSTQGLIDNLPLGEHQLSLRLAASGGVELYGIAGQVPLPKGSYSNSTIDNTDSSFSWSAGWTQLISGGTTGQVSNTSVSGQFDRGTLYNGSAAVTTASTASMEFSFSATGIYLYGVSSPNGGQAEVYLDGQLSNTLDLRSPWMGSSSLLYTKMGLNASVPHKLSLVNNTPGKELVVDYAILTGPTSSTSSGSHPAIIASAVSSAVAVLLIVAVLLYLYITRKRLPRSSTETVSYVFAHGLSSGQSKSFVKRSPSTPSSSSGSTSAYGPQPTEHSPPPSYPDYIPYAPPHSSPRGNVSRWSAATTVTLPAIVGANPTAAGWLARNPATVAGVNPSSPTSSSRNSRLLRPPPLARRHSKERYDDIALDQFTPRTDISASSVHTPTTPQSLIHGVTVRAGKATRSVARLFPMRGDSDPSSTYTQPPSSYTYESDPYLPTVTTAGSLNPNAHLAMMGRQTPNDGSRSITPYTPISSERHTLRRGVSIKSVKTMRSFFSSLLHGAGASPMPDTPALPQAAARPDSGIFPLSRNNSTATGRGRASSAGGGGEGGQRGGRRSGGMGGYGRGRPMGLNLEEPPRKDLIIELSPESPITTFSRPDSQWYPGV</sequence>
<protein>
    <submittedName>
        <fullName evidence="3">Uncharacterized protein</fullName>
    </submittedName>
</protein>
<feature type="region of interest" description="Disordered" evidence="1">
    <location>
        <begin position="324"/>
        <end position="367"/>
    </location>
</feature>
<feature type="transmembrane region" description="Helical" evidence="2">
    <location>
        <begin position="275"/>
        <end position="299"/>
    </location>
</feature>
<dbReference type="VEuPathDB" id="FungiDB:TREMEDRAFT_66130"/>
<feature type="compositionally biased region" description="Gly residues" evidence="1">
    <location>
        <begin position="621"/>
        <end position="645"/>
    </location>
</feature>
<reference evidence="3 4" key="1">
    <citation type="submission" date="2016-06" db="EMBL/GenBank/DDBJ databases">
        <title>Evolution of pathogenesis and genome organization in the Tremellales.</title>
        <authorList>
            <person name="Cuomo C."/>
            <person name="Litvintseva A."/>
            <person name="Heitman J."/>
            <person name="Chen Y."/>
            <person name="Sun S."/>
            <person name="Springer D."/>
            <person name="Dromer F."/>
            <person name="Young S."/>
            <person name="Zeng Q."/>
            <person name="Chapman S."/>
            <person name="Gujja S."/>
            <person name="Saif S."/>
            <person name="Birren B."/>
        </authorList>
    </citation>
    <scope>NUCLEOTIDE SEQUENCE [LARGE SCALE GENOMIC DNA]</scope>
    <source>
        <strain evidence="3 4">ATCC 28783</strain>
    </source>
</reference>
<feature type="compositionally biased region" description="Low complexity" evidence="1">
    <location>
        <begin position="494"/>
        <end position="510"/>
    </location>
</feature>
<feature type="compositionally biased region" description="Pro residues" evidence="1">
    <location>
        <begin position="353"/>
        <end position="367"/>
    </location>
</feature>
<accession>A0A4Q1BAP6</accession>
<evidence type="ECO:0000256" key="2">
    <source>
        <dbReference type="SAM" id="Phobius"/>
    </source>
</evidence>
<feature type="region of interest" description="Disordered" evidence="1">
    <location>
        <begin position="409"/>
        <end position="441"/>
    </location>
</feature>
<evidence type="ECO:0000313" key="3">
    <source>
        <dbReference type="EMBL" id="RXK34754.1"/>
    </source>
</evidence>
<evidence type="ECO:0000256" key="1">
    <source>
        <dbReference type="SAM" id="MobiDB-lite"/>
    </source>
</evidence>
<comment type="caution">
    <text evidence="3">The sequence shown here is derived from an EMBL/GenBank/DDBJ whole genome shotgun (WGS) entry which is preliminary data.</text>
</comment>
<gene>
    <name evidence="3" type="ORF">M231_07996</name>
</gene>
<keyword evidence="4" id="KW-1185">Reference proteome</keyword>
<feature type="region of interest" description="Disordered" evidence="1">
    <location>
        <begin position="583"/>
        <end position="683"/>
    </location>
</feature>
<dbReference type="AlphaFoldDB" id="A0A4Q1BAP6"/>
<feature type="compositionally biased region" description="Low complexity" evidence="1">
    <location>
        <begin position="332"/>
        <end position="344"/>
    </location>
</feature>
<organism evidence="3 4">
    <name type="scientific">Tremella mesenterica</name>
    <name type="common">Jelly fungus</name>
    <dbReference type="NCBI Taxonomy" id="5217"/>
    <lineage>
        <taxon>Eukaryota</taxon>
        <taxon>Fungi</taxon>
        <taxon>Dikarya</taxon>
        <taxon>Basidiomycota</taxon>
        <taxon>Agaricomycotina</taxon>
        <taxon>Tremellomycetes</taxon>
        <taxon>Tremellales</taxon>
        <taxon>Tremellaceae</taxon>
        <taxon>Tremella</taxon>
    </lineage>
</organism>
<keyword evidence="2" id="KW-0812">Transmembrane</keyword>
<keyword evidence="2" id="KW-1133">Transmembrane helix</keyword>
<dbReference type="Proteomes" id="UP000289152">
    <property type="component" value="Unassembled WGS sequence"/>
</dbReference>
<feature type="compositionally biased region" description="Low complexity" evidence="1">
    <location>
        <begin position="413"/>
        <end position="426"/>
    </location>
</feature>
<dbReference type="InParanoid" id="A0A4Q1BAP6"/>
<feature type="compositionally biased region" description="Polar residues" evidence="1">
    <location>
        <begin position="667"/>
        <end position="676"/>
    </location>
</feature>
<dbReference type="EMBL" id="SDIL01000198">
    <property type="protein sequence ID" value="RXK34754.1"/>
    <property type="molecule type" value="Genomic_DNA"/>
</dbReference>
<keyword evidence="2" id="KW-0472">Membrane</keyword>
<dbReference type="Gene3D" id="2.60.120.260">
    <property type="entry name" value="Galactose-binding domain-like"/>
    <property type="match status" value="1"/>
</dbReference>
<dbReference type="OrthoDB" id="2576082at2759"/>